<evidence type="ECO:0000313" key="2">
    <source>
        <dbReference type="Proteomes" id="UP000199513"/>
    </source>
</evidence>
<reference evidence="1 2" key="1">
    <citation type="submission" date="2016-10" db="EMBL/GenBank/DDBJ databases">
        <authorList>
            <person name="de Groot N.N."/>
        </authorList>
    </citation>
    <scope>NUCLEOTIDE SEQUENCE [LARGE SCALE GENOMIC DNA]</scope>
    <source>
        <strain>GEY</strain>
        <strain evidence="2">DSM 9560</strain>
    </source>
</reference>
<evidence type="ECO:0008006" key="3">
    <source>
        <dbReference type="Google" id="ProtNLM"/>
    </source>
</evidence>
<protein>
    <recommendedName>
        <fullName evidence="3">Sensory transduction regulator</fullName>
    </recommendedName>
</protein>
<organism evidence="1 2">
    <name type="scientific">Thermoflexibacter ruber</name>
    <dbReference type="NCBI Taxonomy" id="1003"/>
    <lineage>
        <taxon>Bacteria</taxon>
        <taxon>Pseudomonadati</taxon>
        <taxon>Bacteroidota</taxon>
        <taxon>Cytophagia</taxon>
        <taxon>Cytophagales</taxon>
        <taxon>Thermoflexibacteraceae</taxon>
        <taxon>Thermoflexibacter</taxon>
    </lineage>
</organism>
<dbReference type="EMBL" id="FONY01000008">
    <property type="protein sequence ID" value="SFE84168.1"/>
    <property type="molecule type" value="Genomic_DNA"/>
</dbReference>
<dbReference type="STRING" id="1003.SAMN04488541_100814"/>
<dbReference type="OrthoDB" id="949269at2"/>
<keyword evidence="2" id="KW-1185">Reference proteome</keyword>
<accession>A0A1I2DUR1</accession>
<gene>
    <name evidence="1" type="ORF">SAMN04488541_100814</name>
</gene>
<dbReference type="Proteomes" id="UP000199513">
    <property type="component" value="Unassembled WGS sequence"/>
</dbReference>
<proteinExistence type="predicted"/>
<evidence type="ECO:0000313" key="1">
    <source>
        <dbReference type="EMBL" id="SFE84168.1"/>
    </source>
</evidence>
<dbReference type="AlphaFoldDB" id="A0A1I2DUR1"/>
<sequence length="151" mass="17357">MNDIVASVNAMIERYVTSVGLDKSKCYDGMKNTWNWRIGSASIQVFVQSVPLSSGAIRYYLRIFSPLMEIPTYNETYFYRYLLELNDSKLGVKLSVLGNWVYATYERDVVGMDYDELSTCIADLEWWADTLDDQLKQKFSAPPAGERPTDF</sequence>
<dbReference type="SUPFAM" id="SSF69635">
    <property type="entry name" value="Type III secretory system chaperone-like"/>
    <property type="match status" value="1"/>
</dbReference>
<dbReference type="Gene3D" id="3.30.1460.10">
    <property type="match status" value="1"/>
</dbReference>
<dbReference type="RefSeq" id="WP_091541723.1">
    <property type="nucleotide sequence ID" value="NZ_FONY01000008.1"/>
</dbReference>
<dbReference type="CDD" id="cd17036">
    <property type="entry name" value="T3SC_YbjN-like_1"/>
    <property type="match status" value="1"/>
</dbReference>
<name>A0A1I2DUR1_9BACT</name>